<dbReference type="Proteomes" id="UP000008810">
    <property type="component" value="Chromosome 1"/>
</dbReference>
<reference evidence="2" key="3">
    <citation type="submission" date="2018-08" db="UniProtKB">
        <authorList>
            <consortium name="EnsemblPlants"/>
        </authorList>
    </citation>
    <scope>IDENTIFICATION</scope>
    <source>
        <strain evidence="2">cv. Bd21</strain>
    </source>
</reference>
<organism evidence="1">
    <name type="scientific">Brachypodium distachyon</name>
    <name type="common">Purple false brome</name>
    <name type="synonym">Trachynia distachya</name>
    <dbReference type="NCBI Taxonomy" id="15368"/>
    <lineage>
        <taxon>Eukaryota</taxon>
        <taxon>Viridiplantae</taxon>
        <taxon>Streptophyta</taxon>
        <taxon>Embryophyta</taxon>
        <taxon>Tracheophyta</taxon>
        <taxon>Spermatophyta</taxon>
        <taxon>Magnoliopsida</taxon>
        <taxon>Liliopsida</taxon>
        <taxon>Poales</taxon>
        <taxon>Poaceae</taxon>
        <taxon>BOP clade</taxon>
        <taxon>Pooideae</taxon>
        <taxon>Stipodae</taxon>
        <taxon>Brachypodieae</taxon>
        <taxon>Brachypodium</taxon>
    </lineage>
</organism>
<dbReference type="EnsemblPlants" id="PNT74253">
    <property type="protein sequence ID" value="PNT74253"/>
    <property type="gene ID" value="BRADI_1g11277v3"/>
</dbReference>
<dbReference type="FunCoup" id="A0A2K2DIZ8">
    <property type="interactions" value="307"/>
</dbReference>
<dbReference type="Gramene" id="PNT74253">
    <property type="protein sequence ID" value="PNT74253"/>
    <property type="gene ID" value="BRADI_1g11277v3"/>
</dbReference>
<dbReference type="EMBL" id="CM000880">
    <property type="protein sequence ID" value="PNT74253.1"/>
    <property type="molecule type" value="Genomic_DNA"/>
</dbReference>
<proteinExistence type="predicted"/>
<dbReference type="AlphaFoldDB" id="A0A2K2DIZ8"/>
<reference evidence="1" key="2">
    <citation type="submission" date="2017-06" db="EMBL/GenBank/DDBJ databases">
        <title>WGS assembly of Brachypodium distachyon.</title>
        <authorList>
            <consortium name="The International Brachypodium Initiative"/>
            <person name="Lucas S."/>
            <person name="Harmon-Smith M."/>
            <person name="Lail K."/>
            <person name="Tice H."/>
            <person name="Grimwood J."/>
            <person name="Bruce D."/>
            <person name="Barry K."/>
            <person name="Shu S."/>
            <person name="Lindquist E."/>
            <person name="Wang M."/>
            <person name="Pitluck S."/>
            <person name="Vogel J.P."/>
            <person name="Garvin D.F."/>
            <person name="Mockler T.C."/>
            <person name="Schmutz J."/>
            <person name="Rokhsar D."/>
            <person name="Bevan M.W."/>
        </authorList>
    </citation>
    <scope>NUCLEOTIDE SEQUENCE</scope>
    <source>
        <strain evidence="1">Bd21</strain>
    </source>
</reference>
<keyword evidence="3" id="KW-1185">Reference proteome</keyword>
<reference evidence="1 2" key="1">
    <citation type="journal article" date="2010" name="Nature">
        <title>Genome sequencing and analysis of the model grass Brachypodium distachyon.</title>
        <authorList>
            <consortium name="International Brachypodium Initiative"/>
        </authorList>
    </citation>
    <scope>NUCLEOTIDE SEQUENCE [LARGE SCALE GENOMIC DNA]</scope>
    <source>
        <strain evidence="1 2">Bd21</strain>
    </source>
</reference>
<evidence type="ECO:0008006" key="4">
    <source>
        <dbReference type="Google" id="ProtNLM"/>
    </source>
</evidence>
<name>A0A2K2DIZ8_BRADI</name>
<evidence type="ECO:0000313" key="3">
    <source>
        <dbReference type="Proteomes" id="UP000008810"/>
    </source>
</evidence>
<dbReference type="InParanoid" id="A0A2K2DIZ8"/>
<accession>A0A2K2DIZ8</accession>
<dbReference type="OrthoDB" id="645324at2759"/>
<evidence type="ECO:0000313" key="2">
    <source>
        <dbReference type="EnsemblPlants" id="PNT74253"/>
    </source>
</evidence>
<evidence type="ECO:0000313" key="1">
    <source>
        <dbReference type="EMBL" id="PNT74253.1"/>
    </source>
</evidence>
<sequence>MDKINNDNYSCVLCSTGEEESLDHLFVHYSFSTRCWRHLQIMWPANTSFLEVLPEVKTRFQSKLFFEIFGIGAWNIWKQRNNLIFEGIVPSFEDWKHRVKADLILLGYGVPNSLSTLLRTLISRV</sequence>
<protein>
    <recommendedName>
        <fullName evidence="4">Reverse transcriptase zinc-binding domain-containing protein</fullName>
    </recommendedName>
</protein>
<gene>
    <name evidence="1" type="ORF">BRADI_1g11277v3</name>
</gene>